<dbReference type="InterPro" id="IPR036513">
    <property type="entry name" value="STAS_dom_sf"/>
</dbReference>
<evidence type="ECO:0000259" key="1">
    <source>
        <dbReference type="PROSITE" id="PS50801"/>
    </source>
</evidence>
<gene>
    <name evidence="2" type="primary">sulP_10b</name>
    <name evidence="2" type="ORF">SBF1_7520001</name>
</gene>
<proteinExistence type="predicted"/>
<accession>A0A2U3LRD1</accession>
<sequence>MEGNLYFGAASDLGEKLDSLVTKSKVFILRMKYVTTIDLTSISALKVFFRNIREAGGVLIISGVTPELNAIFKKSDVESDVGIDNIFLSENEIFASTTNALARARTVLNCSVGDNATKSAACRILDTVPKGTTSI</sequence>
<organism evidence="2 3">
    <name type="scientific">Candidatus Desulfosporosinus infrequens</name>
    <dbReference type="NCBI Taxonomy" id="2043169"/>
    <lineage>
        <taxon>Bacteria</taxon>
        <taxon>Bacillati</taxon>
        <taxon>Bacillota</taxon>
        <taxon>Clostridia</taxon>
        <taxon>Eubacteriales</taxon>
        <taxon>Desulfitobacteriaceae</taxon>
        <taxon>Desulfosporosinus</taxon>
    </lineage>
</organism>
<reference evidence="3" key="1">
    <citation type="submission" date="2018-02" db="EMBL/GenBank/DDBJ databases">
        <authorList>
            <person name="Hausmann B."/>
        </authorList>
    </citation>
    <scope>NUCLEOTIDE SEQUENCE [LARGE SCALE GENOMIC DNA]</scope>
    <source>
        <strain evidence="3">Peat soil MAG SbF1</strain>
    </source>
</reference>
<dbReference type="EMBL" id="OMOF01000726">
    <property type="protein sequence ID" value="SPF54438.1"/>
    <property type="molecule type" value="Genomic_DNA"/>
</dbReference>
<evidence type="ECO:0000313" key="2">
    <source>
        <dbReference type="EMBL" id="SPF54438.1"/>
    </source>
</evidence>
<dbReference type="Pfam" id="PF01740">
    <property type="entry name" value="STAS"/>
    <property type="match status" value="1"/>
</dbReference>
<dbReference type="PROSITE" id="PS50801">
    <property type="entry name" value="STAS"/>
    <property type="match status" value="1"/>
</dbReference>
<feature type="domain" description="STAS" evidence="1">
    <location>
        <begin position="1"/>
        <end position="104"/>
    </location>
</feature>
<name>A0A2U3LRD1_9FIRM</name>
<dbReference type="AlphaFoldDB" id="A0A2U3LRD1"/>
<dbReference type="SUPFAM" id="SSF52091">
    <property type="entry name" value="SpoIIaa-like"/>
    <property type="match status" value="1"/>
</dbReference>
<dbReference type="Proteomes" id="UP000238916">
    <property type="component" value="Unassembled WGS sequence"/>
</dbReference>
<dbReference type="InterPro" id="IPR002645">
    <property type="entry name" value="STAS_dom"/>
</dbReference>
<protein>
    <submittedName>
        <fullName evidence="2">Fragment of putative sulfate:proton symporter (Anion:anion symporter or antiporter of the sulfate permease SulP family)</fullName>
    </submittedName>
</protein>
<dbReference type="Gene3D" id="3.30.750.24">
    <property type="entry name" value="STAS domain"/>
    <property type="match status" value="1"/>
</dbReference>
<dbReference type="CDD" id="cd07042">
    <property type="entry name" value="STAS_SulP_like_sulfate_transporter"/>
    <property type="match status" value="1"/>
</dbReference>
<evidence type="ECO:0000313" key="3">
    <source>
        <dbReference type="Proteomes" id="UP000238916"/>
    </source>
</evidence>